<dbReference type="InterPro" id="IPR036378">
    <property type="entry name" value="FAS1_dom_sf"/>
</dbReference>
<feature type="domain" description="FAS1" evidence="2">
    <location>
        <begin position="41"/>
        <end position="180"/>
    </location>
</feature>
<dbReference type="Proteomes" id="UP001144191">
    <property type="component" value="Unassembled WGS sequence"/>
</dbReference>
<dbReference type="SUPFAM" id="SSF82153">
    <property type="entry name" value="FAS1 domain"/>
    <property type="match status" value="1"/>
</dbReference>
<evidence type="ECO:0000259" key="2">
    <source>
        <dbReference type="PROSITE" id="PS50213"/>
    </source>
</evidence>
<sequence length="233" mass="25764">MIFSFAPIIGLLSLIRPVIAAADPLKYRNIPGYVASSSSNVTTLLDFIKSRSDLRILSEKINELGGFAQAFDTDPNWEFTFFAPNNDAFTSYTGAYFDSFEPTPKGKWWLGNTIIHHYVPNSELTSSSFNETLQRFQTATYLFVGSQVQDGAIVLNQVANVVESDIPVTSIHQHRSSSPTFHGCHKRSSQGVARIPSSHIVDFSQPLQISQACSELLVMIRLSCCVADPAKRV</sequence>
<evidence type="ECO:0000313" key="4">
    <source>
        <dbReference type="Proteomes" id="UP001144191"/>
    </source>
</evidence>
<dbReference type="Pfam" id="PF02469">
    <property type="entry name" value="Fasciclin"/>
    <property type="match status" value="1"/>
</dbReference>
<comment type="caution">
    <text evidence="3">The sequence shown here is derived from an EMBL/GenBank/DDBJ whole genome shotgun (WGS) entry which is preliminary data.</text>
</comment>
<dbReference type="PROSITE" id="PS50213">
    <property type="entry name" value="FAS1"/>
    <property type="match status" value="1"/>
</dbReference>
<protein>
    <recommendedName>
        <fullName evidence="2">FAS1 domain-containing protein</fullName>
    </recommendedName>
</protein>
<dbReference type="Gene3D" id="2.30.180.10">
    <property type="entry name" value="FAS1 domain"/>
    <property type="match status" value="1"/>
</dbReference>
<gene>
    <name evidence="3" type="ORF">AnigIFM63604_000881</name>
</gene>
<name>A0A9W6A936_ASPNG</name>
<reference evidence="3" key="1">
    <citation type="submission" date="2022-07" db="EMBL/GenBank/DDBJ databases">
        <title>Taxonomy of Aspergillus series Nigri: significant species reduction supported by multi-species coalescent approaches.</title>
        <authorList>
            <person name="Bian C."/>
            <person name="Kusuya Y."/>
            <person name="Sklenar F."/>
            <person name="D'hooge E."/>
            <person name="Yaguchi T."/>
            <person name="Takahashi H."/>
            <person name="Hubka V."/>
        </authorList>
    </citation>
    <scope>NUCLEOTIDE SEQUENCE</scope>
    <source>
        <strain evidence="3">IFM 63604</strain>
    </source>
</reference>
<organism evidence="3 4">
    <name type="scientific">Aspergillus niger</name>
    <dbReference type="NCBI Taxonomy" id="5061"/>
    <lineage>
        <taxon>Eukaryota</taxon>
        <taxon>Fungi</taxon>
        <taxon>Dikarya</taxon>
        <taxon>Ascomycota</taxon>
        <taxon>Pezizomycotina</taxon>
        <taxon>Eurotiomycetes</taxon>
        <taxon>Eurotiomycetidae</taxon>
        <taxon>Eurotiales</taxon>
        <taxon>Aspergillaceae</taxon>
        <taxon>Aspergillus</taxon>
        <taxon>Aspergillus subgen. Circumdati</taxon>
    </lineage>
</organism>
<feature type="signal peptide" evidence="1">
    <location>
        <begin position="1"/>
        <end position="20"/>
    </location>
</feature>
<dbReference type="EMBL" id="BRPB01000109">
    <property type="protein sequence ID" value="GLA54735.1"/>
    <property type="molecule type" value="Genomic_DNA"/>
</dbReference>
<accession>A0A9W6A936</accession>
<evidence type="ECO:0000256" key="1">
    <source>
        <dbReference type="SAM" id="SignalP"/>
    </source>
</evidence>
<proteinExistence type="predicted"/>
<keyword evidence="1" id="KW-0732">Signal</keyword>
<dbReference type="InterPro" id="IPR000782">
    <property type="entry name" value="FAS1_domain"/>
</dbReference>
<evidence type="ECO:0000313" key="3">
    <source>
        <dbReference type="EMBL" id="GLA54735.1"/>
    </source>
</evidence>
<dbReference type="AlphaFoldDB" id="A0A9W6A936"/>
<feature type="chain" id="PRO_5040873080" description="FAS1 domain-containing protein" evidence="1">
    <location>
        <begin position="21"/>
        <end position="233"/>
    </location>
</feature>